<dbReference type="EMBL" id="BSTJ01000020">
    <property type="protein sequence ID" value="GLY81528.1"/>
    <property type="molecule type" value="Genomic_DNA"/>
</dbReference>
<evidence type="ECO:0000313" key="3">
    <source>
        <dbReference type="Proteomes" id="UP001165135"/>
    </source>
</evidence>
<evidence type="ECO:0000313" key="2">
    <source>
        <dbReference type="EMBL" id="GLY81528.1"/>
    </source>
</evidence>
<sequence length="189" mass="19322">MNPRFAFLAAPVLLTAYGLIRLADGLDGERGPGPAWTTGHLAFLGALVLFVPVLLTLRRPAGGGRLATATAAVGLAGVVLSMAQITIDVVVGLRAGDHAAMGPMFDRVQEVPGVALAVYDAGPMLFYVGLIVAVAHLAARRVVPVWTPIAITLSTVASATDLDLLPAGGLLMLMAFVPLVRSAPAAVPA</sequence>
<name>A0A9W6RTM8_9ACTN</name>
<comment type="caution">
    <text evidence="2">The sequence shown here is derived from an EMBL/GenBank/DDBJ whole genome shotgun (WGS) entry which is preliminary data.</text>
</comment>
<feature type="transmembrane region" description="Helical" evidence="1">
    <location>
        <begin position="113"/>
        <end position="135"/>
    </location>
</feature>
<gene>
    <name evidence="2" type="ORF">Airi01_097950</name>
</gene>
<proteinExistence type="predicted"/>
<feature type="transmembrane region" description="Helical" evidence="1">
    <location>
        <begin position="35"/>
        <end position="57"/>
    </location>
</feature>
<keyword evidence="1" id="KW-0812">Transmembrane</keyword>
<feature type="transmembrane region" description="Helical" evidence="1">
    <location>
        <begin position="69"/>
        <end position="93"/>
    </location>
</feature>
<feature type="transmembrane region" description="Helical" evidence="1">
    <location>
        <begin position="142"/>
        <end position="159"/>
    </location>
</feature>
<organism evidence="2 3">
    <name type="scientific">Actinoallomurus iriomotensis</name>
    <dbReference type="NCBI Taxonomy" id="478107"/>
    <lineage>
        <taxon>Bacteria</taxon>
        <taxon>Bacillati</taxon>
        <taxon>Actinomycetota</taxon>
        <taxon>Actinomycetes</taxon>
        <taxon>Streptosporangiales</taxon>
        <taxon>Thermomonosporaceae</taxon>
        <taxon>Actinoallomurus</taxon>
    </lineage>
</organism>
<keyword evidence="1" id="KW-0472">Membrane</keyword>
<accession>A0A9W6RTM8</accession>
<dbReference type="AlphaFoldDB" id="A0A9W6RTM8"/>
<feature type="transmembrane region" description="Helical" evidence="1">
    <location>
        <begin position="165"/>
        <end position="187"/>
    </location>
</feature>
<evidence type="ECO:0000256" key="1">
    <source>
        <dbReference type="SAM" id="Phobius"/>
    </source>
</evidence>
<reference evidence="2" key="1">
    <citation type="submission" date="2023-03" db="EMBL/GenBank/DDBJ databases">
        <title>Actinoallomurus iriomotensis NBRC 103681.</title>
        <authorList>
            <person name="Ichikawa N."/>
            <person name="Sato H."/>
            <person name="Tonouchi N."/>
        </authorList>
    </citation>
    <scope>NUCLEOTIDE SEQUENCE</scope>
    <source>
        <strain evidence="2">NBRC 103681</strain>
    </source>
</reference>
<keyword evidence="1" id="KW-1133">Transmembrane helix</keyword>
<dbReference type="RefSeq" id="WP_285636094.1">
    <property type="nucleotide sequence ID" value="NZ_BSTJ01000020.1"/>
</dbReference>
<protein>
    <submittedName>
        <fullName evidence="2">Uncharacterized protein</fullName>
    </submittedName>
</protein>
<dbReference type="Proteomes" id="UP001165135">
    <property type="component" value="Unassembled WGS sequence"/>
</dbReference>